<dbReference type="Proteomes" id="UP000663419">
    <property type="component" value="Chromosome 2"/>
</dbReference>
<dbReference type="VEuPathDB" id="FungiDB:I7I53_07896"/>
<evidence type="ECO:0000313" key="2">
    <source>
        <dbReference type="Proteomes" id="UP000663419"/>
    </source>
</evidence>
<organism evidence="1 2">
    <name type="scientific">Ajellomyces capsulatus (strain H88)</name>
    <name type="common">Darling's disease fungus</name>
    <name type="synonym">Histoplasma capsulatum</name>
    <dbReference type="NCBI Taxonomy" id="544711"/>
    <lineage>
        <taxon>Eukaryota</taxon>
        <taxon>Fungi</taxon>
        <taxon>Dikarya</taxon>
        <taxon>Ascomycota</taxon>
        <taxon>Pezizomycotina</taxon>
        <taxon>Eurotiomycetes</taxon>
        <taxon>Eurotiomycetidae</taxon>
        <taxon>Onygenales</taxon>
        <taxon>Ajellomycetaceae</taxon>
        <taxon>Histoplasma</taxon>
    </lineage>
</organism>
<sequence>MRNLRNIRKCYIRAQAMTKTRLTAISLPITIPINVVWRVSSILSRKDIRLLQKQFGITGGECLVSRMYQTNRRTLEGIPKLLCQRKLIKFNAGSLRDTTSTLHEEHIPLMQNFLV</sequence>
<dbReference type="AlphaFoldDB" id="A0A8A1LJX7"/>
<proteinExistence type="predicted"/>
<evidence type="ECO:0000313" key="1">
    <source>
        <dbReference type="EMBL" id="QSS52302.1"/>
    </source>
</evidence>
<gene>
    <name evidence="1" type="ORF">I7I53_07896</name>
</gene>
<dbReference type="EMBL" id="CP069103">
    <property type="protein sequence ID" value="QSS52302.1"/>
    <property type="molecule type" value="Genomic_DNA"/>
</dbReference>
<accession>A0A8A1LJX7</accession>
<reference evidence="1" key="1">
    <citation type="submission" date="2021-01" db="EMBL/GenBank/DDBJ databases">
        <title>Chromosome-level genome assembly of a human fungal pathogen reveals clustering of transcriptionally co-regulated genes.</title>
        <authorList>
            <person name="Voorhies M."/>
            <person name="Cohen S."/>
            <person name="Shea T.P."/>
            <person name="Petrus S."/>
            <person name="Munoz J.F."/>
            <person name="Poplawski S."/>
            <person name="Goldman W.E."/>
            <person name="Michael T."/>
            <person name="Cuomo C.A."/>
            <person name="Sil A."/>
            <person name="Beyhan S."/>
        </authorList>
    </citation>
    <scope>NUCLEOTIDE SEQUENCE</scope>
    <source>
        <strain evidence="1">H88</strain>
    </source>
</reference>
<name>A0A8A1LJX7_AJEC8</name>
<protein>
    <submittedName>
        <fullName evidence="1">Uncharacterized protein</fullName>
    </submittedName>
</protein>